<sequence>WPTSSTRCRRTSAPSAPSGCSTATVGCWPARRCWSWSPSRARRAGAGGRTARRWPPRRATSPPRAPPPSRART</sequence>
<reference evidence="2" key="1">
    <citation type="submission" date="2020-02" db="EMBL/GenBank/DDBJ databases">
        <authorList>
            <person name="Meier V. D."/>
        </authorList>
    </citation>
    <scope>NUCLEOTIDE SEQUENCE</scope>
    <source>
        <strain evidence="2">AVDCRST_MAG08</strain>
    </source>
</reference>
<dbReference type="AlphaFoldDB" id="A0A6J4H2Q8"/>
<proteinExistence type="predicted"/>
<protein>
    <submittedName>
        <fullName evidence="2">Mlr7403 protein</fullName>
    </submittedName>
</protein>
<feature type="region of interest" description="Disordered" evidence="1">
    <location>
        <begin position="38"/>
        <end position="73"/>
    </location>
</feature>
<gene>
    <name evidence="2" type="ORF">AVDCRST_MAG08-115</name>
</gene>
<feature type="non-terminal residue" evidence="2">
    <location>
        <position position="73"/>
    </location>
</feature>
<dbReference type="EMBL" id="CADCTG010000015">
    <property type="protein sequence ID" value="CAA9211692.1"/>
    <property type="molecule type" value="Genomic_DNA"/>
</dbReference>
<organism evidence="2">
    <name type="scientific">uncultured Acetobacteraceae bacterium</name>
    <dbReference type="NCBI Taxonomy" id="169975"/>
    <lineage>
        <taxon>Bacteria</taxon>
        <taxon>Pseudomonadati</taxon>
        <taxon>Pseudomonadota</taxon>
        <taxon>Alphaproteobacteria</taxon>
        <taxon>Acetobacterales</taxon>
        <taxon>Acetobacteraceae</taxon>
        <taxon>environmental samples</taxon>
    </lineage>
</organism>
<accession>A0A6J4H2Q8</accession>
<feature type="non-terminal residue" evidence="2">
    <location>
        <position position="1"/>
    </location>
</feature>
<feature type="compositionally biased region" description="Pro residues" evidence="1">
    <location>
        <begin position="63"/>
        <end position="73"/>
    </location>
</feature>
<evidence type="ECO:0000313" key="2">
    <source>
        <dbReference type="EMBL" id="CAA9211692.1"/>
    </source>
</evidence>
<evidence type="ECO:0000256" key="1">
    <source>
        <dbReference type="SAM" id="MobiDB-lite"/>
    </source>
</evidence>
<feature type="region of interest" description="Disordered" evidence="1">
    <location>
        <begin position="1"/>
        <end position="23"/>
    </location>
</feature>
<name>A0A6J4H2Q8_9PROT</name>